<dbReference type="OrthoDB" id="946819at2759"/>
<dbReference type="PANTHER" id="PTHR39244">
    <property type="entry name" value="NATTERIN-4"/>
    <property type="match status" value="1"/>
</dbReference>
<dbReference type="InterPro" id="IPR055267">
    <property type="entry name" value="Aerolysin-like_C"/>
</dbReference>
<dbReference type="SUPFAM" id="SSF50382">
    <property type="entry name" value="Agglutinin"/>
    <property type="match status" value="2"/>
</dbReference>
<sequence>MSYNKENGYGSCQESDIMSPYAKFEVETCGTNGLVHIRSCRNNKYLVRTRIHDPSMDAAAEQEEHWIIAATAKKAEEDQTKECCTLFRPICVSLEENTVRLKHVQSGCYLRVCPNSDGSNLVMARHTRIDGEKKMDVFKFFDRQSMLTLPKYVALKGHNDRYAWVHTNSRAPFVHLGTADPGNERVTCEIFHNNDGSIRVKQALYAHRFWRCNMGDSRRIWVDSANALNLETAFKAMQVGDNVIALQSLASNGFCMPVSVWGMGPVHANSLLASSPSIVTQTRFQVEQGFMTSQFSDFRYEIENARIYDEEPFLVGYESDSNFTWGDNTLDVKVKYTDIKTRSWKNSVSLKLGLKTTYKLGTTPIIAKGEIEISTELQNTFEWGETNTKTLILEAATKATVPARTKATVDLIATRGRCDVPFTFTQRDTLFDGTVVISQQTGIFTGSNYYNFEFHTREEPI</sequence>
<dbReference type="Pfam" id="PF01117">
    <property type="entry name" value="Aerolysin"/>
    <property type="match status" value="1"/>
</dbReference>
<name>A0A1R3HT94_9ROSI</name>
<dbReference type="InterPro" id="IPR008998">
    <property type="entry name" value="Agglutinin"/>
</dbReference>
<comment type="similarity">
    <text evidence="1">Belongs to the aerolysin family.</text>
</comment>
<protein>
    <submittedName>
        <fullName evidence="4">Aerolysin/hemolysin/leukocidin toxin</fullName>
    </submittedName>
</protein>
<proteinExistence type="inferred from homology"/>
<dbReference type="Gene3D" id="2.80.10.50">
    <property type="match status" value="2"/>
</dbReference>
<dbReference type="PANTHER" id="PTHR39244:SF5">
    <property type="entry name" value="NATTERIN-3-LIKE"/>
    <property type="match status" value="1"/>
</dbReference>
<evidence type="ECO:0000259" key="3">
    <source>
        <dbReference type="SMART" id="SM00791"/>
    </source>
</evidence>
<reference evidence="5" key="1">
    <citation type="submission" date="2013-09" db="EMBL/GenBank/DDBJ databases">
        <title>Corchorus olitorius genome sequencing.</title>
        <authorList>
            <person name="Alam M."/>
            <person name="Haque M.S."/>
            <person name="Islam M.S."/>
            <person name="Emdad E.M."/>
            <person name="Islam M.M."/>
            <person name="Ahmed B."/>
            <person name="Halim A."/>
            <person name="Hossen Q.M.M."/>
            <person name="Hossain M.Z."/>
            <person name="Ahmed R."/>
            <person name="Khan M.M."/>
            <person name="Islam R."/>
            <person name="Rashid M.M."/>
            <person name="Khan S.A."/>
            <person name="Rahman M.S."/>
            <person name="Alam M."/>
            <person name="Yahiya A.S."/>
            <person name="Khan M.S."/>
            <person name="Azam M.S."/>
            <person name="Haque T."/>
            <person name="Lashkar M.Z.H."/>
            <person name="Akhand A.I."/>
            <person name="Morshed G."/>
            <person name="Roy S."/>
            <person name="Uddin K.S."/>
            <person name="Rabeya T."/>
            <person name="Hossain A.S."/>
            <person name="Chowdhury A."/>
            <person name="Snigdha A.R."/>
            <person name="Mortoza M.S."/>
            <person name="Matin S.A."/>
            <person name="Hoque S.M.E."/>
            <person name="Islam M.K."/>
            <person name="Roy D.K."/>
            <person name="Haider R."/>
            <person name="Moosa M.M."/>
            <person name="Elias S.M."/>
            <person name="Hasan A.M."/>
            <person name="Jahan S."/>
            <person name="Shafiuddin M."/>
            <person name="Mahmood N."/>
            <person name="Shommy N.S."/>
        </authorList>
    </citation>
    <scope>NUCLEOTIDE SEQUENCE [LARGE SCALE GENOMIC DNA]</scope>
    <source>
        <strain evidence="5">cv. O-4</strain>
    </source>
</reference>
<dbReference type="InterPro" id="IPR036242">
    <property type="entry name" value="Agglutinin_dom_sf"/>
</dbReference>
<dbReference type="AlphaFoldDB" id="A0A1R3HT94"/>
<dbReference type="EMBL" id="AWUE01019442">
    <property type="protein sequence ID" value="OMO73391.1"/>
    <property type="molecule type" value="Genomic_DNA"/>
</dbReference>
<evidence type="ECO:0000256" key="1">
    <source>
        <dbReference type="ARBA" id="ARBA00009831"/>
    </source>
</evidence>
<dbReference type="Proteomes" id="UP000187203">
    <property type="component" value="Unassembled WGS sequence"/>
</dbReference>
<evidence type="ECO:0000313" key="4">
    <source>
        <dbReference type="EMBL" id="OMO73391.1"/>
    </source>
</evidence>
<evidence type="ECO:0000256" key="2">
    <source>
        <dbReference type="ARBA" id="ARBA00023157"/>
    </source>
</evidence>
<comment type="caution">
    <text evidence="4">The sequence shown here is derived from an EMBL/GenBank/DDBJ whole genome shotgun (WGS) entry which is preliminary data.</text>
</comment>
<dbReference type="SUPFAM" id="SSF56973">
    <property type="entry name" value="Aerolisin/ETX pore-forming domain"/>
    <property type="match status" value="1"/>
</dbReference>
<dbReference type="Gene3D" id="2.170.15.10">
    <property type="entry name" value="Proaerolysin, chain A, domain 3"/>
    <property type="match status" value="1"/>
</dbReference>
<keyword evidence="5" id="KW-1185">Reference proteome</keyword>
<feature type="domain" description="Agglutinin" evidence="3">
    <location>
        <begin position="147"/>
        <end position="288"/>
    </location>
</feature>
<accession>A0A1R3HT94</accession>
<gene>
    <name evidence="4" type="ORF">COLO4_27136</name>
</gene>
<keyword evidence="2" id="KW-1015">Disulfide bond</keyword>
<dbReference type="InterPro" id="IPR053237">
    <property type="entry name" value="Natterin_C"/>
</dbReference>
<evidence type="ECO:0000313" key="5">
    <source>
        <dbReference type="Proteomes" id="UP000187203"/>
    </source>
</evidence>
<dbReference type="SMART" id="SM00791">
    <property type="entry name" value="Agglutinin"/>
    <property type="match status" value="1"/>
</dbReference>
<dbReference type="Pfam" id="PF07468">
    <property type="entry name" value="Agglutinin"/>
    <property type="match status" value="1"/>
</dbReference>
<organism evidence="4 5">
    <name type="scientific">Corchorus olitorius</name>
    <dbReference type="NCBI Taxonomy" id="93759"/>
    <lineage>
        <taxon>Eukaryota</taxon>
        <taxon>Viridiplantae</taxon>
        <taxon>Streptophyta</taxon>
        <taxon>Embryophyta</taxon>
        <taxon>Tracheophyta</taxon>
        <taxon>Spermatophyta</taxon>
        <taxon>Magnoliopsida</taxon>
        <taxon>eudicotyledons</taxon>
        <taxon>Gunneridae</taxon>
        <taxon>Pentapetalae</taxon>
        <taxon>rosids</taxon>
        <taxon>malvids</taxon>
        <taxon>Malvales</taxon>
        <taxon>Malvaceae</taxon>
        <taxon>Grewioideae</taxon>
        <taxon>Apeibeae</taxon>
        <taxon>Corchorus</taxon>
    </lineage>
</organism>
<dbReference type="CDD" id="cd20216">
    <property type="entry name" value="PFM_HFR-2-like"/>
    <property type="match status" value="1"/>
</dbReference>